<evidence type="ECO:0000313" key="2">
    <source>
        <dbReference type="Proteomes" id="UP001283361"/>
    </source>
</evidence>
<name>A0AAE1D5T1_9GAST</name>
<evidence type="ECO:0000313" key="1">
    <source>
        <dbReference type="EMBL" id="KAK3758429.1"/>
    </source>
</evidence>
<sequence>MPVLTELLMLLLQHRHRMLHYGCSHRVVDATSTAPASHAALCLFLPKLAALPRHSNSCWWGLELAELPRHSNSCQWGLELADLPRHSNSCQWGLELAELP</sequence>
<proteinExistence type="predicted"/>
<protein>
    <submittedName>
        <fullName evidence="1">Uncharacterized protein</fullName>
    </submittedName>
</protein>
<comment type="caution">
    <text evidence="1">The sequence shown here is derived from an EMBL/GenBank/DDBJ whole genome shotgun (WGS) entry which is preliminary data.</text>
</comment>
<accession>A0AAE1D5T1</accession>
<dbReference type="EMBL" id="JAWDGP010005269">
    <property type="protein sequence ID" value="KAK3758429.1"/>
    <property type="molecule type" value="Genomic_DNA"/>
</dbReference>
<dbReference type="Proteomes" id="UP001283361">
    <property type="component" value="Unassembled WGS sequence"/>
</dbReference>
<keyword evidence="2" id="KW-1185">Reference proteome</keyword>
<organism evidence="1 2">
    <name type="scientific">Elysia crispata</name>
    <name type="common">lettuce slug</name>
    <dbReference type="NCBI Taxonomy" id="231223"/>
    <lineage>
        <taxon>Eukaryota</taxon>
        <taxon>Metazoa</taxon>
        <taxon>Spiralia</taxon>
        <taxon>Lophotrochozoa</taxon>
        <taxon>Mollusca</taxon>
        <taxon>Gastropoda</taxon>
        <taxon>Heterobranchia</taxon>
        <taxon>Euthyneura</taxon>
        <taxon>Panpulmonata</taxon>
        <taxon>Sacoglossa</taxon>
        <taxon>Placobranchoidea</taxon>
        <taxon>Plakobranchidae</taxon>
        <taxon>Elysia</taxon>
    </lineage>
</organism>
<dbReference type="AlphaFoldDB" id="A0AAE1D5T1"/>
<reference evidence="1" key="1">
    <citation type="journal article" date="2023" name="G3 (Bethesda)">
        <title>A reference genome for the long-term kleptoplast-retaining sea slug Elysia crispata morphotype clarki.</title>
        <authorList>
            <person name="Eastman K.E."/>
            <person name="Pendleton A.L."/>
            <person name="Shaikh M.A."/>
            <person name="Suttiyut T."/>
            <person name="Ogas R."/>
            <person name="Tomko P."/>
            <person name="Gavelis G."/>
            <person name="Widhalm J.R."/>
            <person name="Wisecaver J.H."/>
        </authorList>
    </citation>
    <scope>NUCLEOTIDE SEQUENCE</scope>
    <source>
        <strain evidence="1">ECLA1</strain>
    </source>
</reference>
<gene>
    <name evidence="1" type="ORF">RRG08_058699</name>
</gene>